<gene>
    <name evidence="1" type="ORF">SDC9_168782</name>
</gene>
<organism evidence="1">
    <name type="scientific">bioreactor metagenome</name>
    <dbReference type="NCBI Taxonomy" id="1076179"/>
    <lineage>
        <taxon>unclassified sequences</taxon>
        <taxon>metagenomes</taxon>
        <taxon>ecological metagenomes</taxon>
    </lineage>
</organism>
<proteinExistence type="predicted"/>
<comment type="caution">
    <text evidence="1">The sequence shown here is derived from an EMBL/GenBank/DDBJ whole genome shotgun (WGS) entry which is preliminary data.</text>
</comment>
<dbReference type="EMBL" id="VSSQ01069379">
    <property type="protein sequence ID" value="MPN21403.1"/>
    <property type="molecule type" value="Genomic_DNA"/>
</dbReference>
<name>A0A645GC10_9ZZZZ</name>
<accession>A0A645GC10</accession>
<dbReference type="AlphaFoldDB" id="A0A645GC10"/>
<protein>
    <submittedName>
        <fullName evidence="1">Uncharacterized protein</fullName>
    </submittedName>
</protein>
<reference evidence="1" key="1">
    <citation type="submission" date="2019-08" db="EMBL/GenBank/DDBJ databases">
        <authorList>
            <person name="Kucharzyk K."/>
            <person name="Murdoch R.W."/>
            <person name="Higgins S."/>
            <person name="Loffler F."/>
        </authorList>
    </citation>
    <scope>NUCLEOTIDE SEQUENCE</scope>
</reference>
<sequence>METIEIASGGNTYGCQEVFGIAAAGDRAASARCVFNRGRCGLEPYDHRLGAVWRGLGAPCRHGDGAKEPLYAFAHGAGGGVYRQLSAR</sequence>
<evidence type="ECO:0000313" key="1">
    <source>
        <dbReference type="EMBL" id="MPN21403.1"/>
    </source>
</evidence>